<sequence length="81" mass="9194">MANIKERVAYLQGLSRGLNIRLHSDEGKLLINIIDILDDMADEINNIQMGQADLETYVESMDEDLTDLEEEVYDSVSADDF</sequence>
<name>A0A840UX48_9FIRM</name>
<dbReference type="Proteomes" id="UP000559117">
    <property type="component" value="Unassembled WGS sequence"/>
</dbReference>
<dbReference type="AlphaFoldDB" id="A0A840UX48"/>
<protein>
    <submittedName>
        <fullName evidence="1">Uncharacterized protein</fullName>
    </submittedName>
</protein>
<reference evidence="1 2" key="1">
    <citation type="submission" date="2020-08" db="EMBL/GenBank/DDBJ databases">
        <title>Genomic Encyclopedia of Type Strains, Phase IV (KMG-IV): sequencing the most valuable type-strain genomes for metagenomic binning, comparative biology and taxonomic classification.</title>
        <authorList>
            <person name="Goeker M."/>
        </authorList>
    </citation>
    <scope>NUCLEOTIDE SEQUENCE [LARGE SCALE GENOMIC DNA]</scope>
    <source>
        <strain evidence="1 2">DSM 24661</strain>
    </source>
</reference>
<evidence type="ECO:0000313" key="1">
    <source>
        <dbReference type="EMBL" id="MBB5337443.1"/>
    </source>
</evidence>
<dbReference type="EMBL" id="JACHFH010000049">
    <property type="protein sequence ID" value="MBB5337443.1"/>
    <property type="molecule type" value="Genomic_DNA"/>
</dbReference>
<keyword evidence="2" id="KW-1185">Reference proteome</keyword>
<gene>
    <name evidence="1" type="ORF">HNR32_002605</name>
</gene>
<dbReference type="NCBIfam" id="NF045650">
    <property type="entry name" value="CD1247_Nterm"/>
    <property type="match status" value="1"/>
</dbReference>
<dbReference type="InterPro" id="IPR054688">
    <property type="entry name" value="CD1247_N"/>
</dbReference>
<dbReference type="RefSeq" id="WP_231038111.1">
    <property type="nucleotide sequence ID" value="NZ_JACHFH010000049.1"/>
</dbReference>
<accession>A0A840UX48</accession>
<proteinExistence type="predicted"/>
<comment type="caution">
    <text evidence="1">The sequence shown here is derived from an EMBL/GenBank/DDBJ whole genome shotgun (WGS) entry which is preliminary data.</text>
</comment>
<evidence type="ECO:0000313" key="2">
    <source>
        <dbReference type="Proteomes" id="UP000559117"/>
    </source>
</evidence>
<organism evidence="1 2">
    <name type="scientific">Pectinatus brassicae</name>
    <dbReference type="NCBI Taxonomy" id="862415"/>
    <lineage>
        <taxon>Bacteria</taxon>
        <taxon>Bacillati</taxon>
        <taxon>Bacillota</taxon>
        <taxon>Negativicutes</taxon>
        <taxon>Selenomonadales</taxon>
        <taxon>Selenomonadaceae</taxon>
        <taxon>Pectinatus</taxon>
    </lineage>
</organism>